<dbReference type="Gene3D" id="1.20.5.320">
    <property type="entry name" value="6-Phosphogluconate Dehydrogenase, domain 3"/>
    <property type="match status" value="1"/>
</dbReference>
<keyword evidence="3" id="KW-1185">Reference proteome</keyword>
<dbReference type="AlphaFoldDB" id="A0A1I7X9I4"/>
<dbReference type="PANTHER" id="PTHR24637:SF236">
    <property type="entry name" value="NEMATODE CUTICLE COLLAGEN N-TERMINAL DOMAIN-CONTAINING PROTEIN"/>
    <property type="match status" value="1"/>
</dbReference>
<dbReference type="PANTHER" id="PTHR24637">
    <property type="entry name" value="COLLAGEN"/>
    <property type="match status" value="1"/>
</dbReference>
<feature type="compositionally biased region" description="Polar residues" evidence="2">
    <location>
        <begin position="511"/>
        <end position="523"/>
    </location>
</feature>
<feature type="region of interest" description="Disordered" evidence="2">
    <location>
        <begin position="14"/>
        <end position="33"/>
    </location>
</feature>
<feature type="compositionally biased region" description="Low complexity" evidence="2">
    <location>
        <begin position="441"/>
        <end position="459"/>
    </location>
</feature>
<feature type="compositionally biased region" description="Pro residues" evidence="2">
    <location>
        <begin position="100"/>
        <end position="109"/>
    </location>
</feature>
<feature type="compositionally biased region" description="Polar residues" evidence="2">
    <location>
        <begin position="333"/>
        <end position="343"/>
    </location>
</feature>
<feature type="compositionally biased region" description="Pro residues" evidence="2">
    <location>
        <begin position="54"/>
        <end position="63"/>
    </location>
</feature>
<evidence type="ECO:0000313" key="4">
    <source>
        <dbReference type="WBParaSite" id="Hba_14044"/>
    </source>
</evidence>
<feature type="compositionally biased region" description="Low complexity" evidence="2">
    <location>
        <begin position="354"/>
        <end position="368"/>
    </location>
</feature>
<feature type="compositionally biased region" description="Polar residues" evidence="2">
    <location>
        <begin position="460"/>
        <end position="470"/>
    </location>
</feature>
<sequence>MLENIDMLLEYAAATKPLAQSDKSFSSYDAGQESESKTVIGSCNCAAKVKNCPIGPPGPPGVPGLPGEDGETGQDGMQGANGDELSEYAQESKECLKCPTGPPGPPGPDGLPGEPGERGPDGETPIVRHGLPGPPGPPGPPGADGKPGEPGLDGLPGKTTEKKTPGNPGPPGTSGLPGPPGPDGAHGISVPGQTGLPGPPGPPGVPGSSGEPGSPGKPGLTGEPGLDAQYCPCPPRTREVNNEEGKEEGYELSGGSEDSDDMEVEESNENRDESYETRISTPLSIDETTVAIESENQLLDMHHLSFNGGSNEKPDYLSFSRVPVSDGSEDGITLNSSDFPQEISTNELEENKELSSSTPTTATSPISSIHKESTNSYDFKVLNPDTSTQEIPEVVSTPPGKVEEDSSRKATSVESPIVQFSQSTGNTAINPAASSIETTKSVSVKQESVYSSSSNSSVSGGLTSLATDSQRSNEQKFIEAESKGRKVNVDVKHDGFDSNETKSETLGNPVESVSVQDKSSANSLQKYSIISTPSVRQLGKSGTDIYRRSKGKRQLNRRENPKTSRTGTRKTPSNRRRRKH</sequence>
<accession>A0A1I7X9I4</accession>
<protein>
    <submittedName>
        <fullName evidence="4">Collagen triple helix repeat protein</fullName>
    </submittedName>
</protein>
<feature type="compositionally biased region" description="Basic and acidic residues" evidence="2">
    <location>
        <begin position="471"/>
        <end position="503"/>
    </location>
</feature>
<feature type="region of interest" description="Disordered" evidence="2">
    <location>
        <begin position="52"/>
        <end position="282"/>
    </location>
</feature>
<dbReference type="Proteomes" id="UP000095283">
    <property type="component" value="Unplaced"/>
</dbReference>
<keyword evidence="1" id="KW-0677">Repeat</keyword>
<feature type="region of interest" description="Disordered" evidence="2">
    <location>
        <begin position="535"/>
        <end position="580"/>
    </location>
</feature>
<organism evidence="3 4">
    <name type="scientific">Heterorhabditis bacteriophora</name>
    <name type="common">Entomopathogenic nematode worm</name>
    <dbReference type="NCBI Taxonomy" id="37862"/>
    <lineage>
        <taxon>Eukaryota</taxon>
        <taxon>Metazoa</taxon>
        <taxon>Ecdysozoa</taxon>
        <taxon>Nematoda</taxon>
        <taxon>Chromadorea</taxon>
        <taxon>Rhabditida</taxon>
        <taxon>Rhabditina</taxon>
        <taxon>Rhabditomorpha</taxon>
        <taxon>Strongyloidea</taxon>
        <taxon>Heterorhabditidae</taxon>
        <taxon>Heterorhabditis</taxon>
    </lineage>
</organism>
<reference evidence="4" key="1">
    <citation type="submission" date="2016-11" db="UniProtKB">
        <authorList>
            <consortium name="WormBaseParasite"/>
        </authorList>
    </citation>
    <scope>IDENTIFICATION</scope>
</reference>
<feature type="compositionally biased region" description="Basic and acidic residues" evidence="2">
    <location>
        <begin position="236"/>
        <end position="249"/>
    </location>
</feature>
<dbReference type="InterPro" id="IPR008160">
    <property type="entry name" value="Collagen"/>
</dbReference>
<feature type="compositionally biased region" description="Polar residues" evidence="2">
    <location>
        <begin position="409"/>
        <end position="440"/>
    </location>
</feature>
<evidence type="ECO:0000256" key="2">
    <source>
        <dbReference type="SAM" id="MobiDB-lite"/>
    </source>
</evidence>
<evidence type="ECO:0000313" key="3">
    <source>
        <dbReference type="Proteomes" id="UP000095283"/>
    </source>
</evidence>
<name>A0A1I7X9I4_HETBA</name>
<feature type="compositionally biased region" description="Pro residues" evidence="2">
    <location>
        <begin position="132"/>
        <end position="141"/>
    </location>
</feature>
<feature type="compositionally biased region" description="Low complexity" evidence="2">
    <location>
        <begin position="206"/>
        <end position="218"/>
    </location>
</feature>
<dbReference type="WBParaSite" id="Hba_14044">
    <property type="protein sequence ID" value="Hba_14044"/>
    <property type="gene ID" value="Hba_14044"/>
</dbReference>
<dbReference type="Pfam" id="PF01391">
    <property type="entry name" value="Collagen"/>
    <property type="match status" value="1"/>
</dbReference>
<feature type="region of interest" description="Disordered" evidence="2">
    <location>
        <begin position="305"/>
        <end position="523"/>
    </location>
</feature>
<feature type="compositionally biased region" description="Pro residues" evidence="2">
    <location>
        <begin position="167"/>
        <end position="182"/>
    </location>
</feature>
<evidence type="ECO:0000256" key="1">
    <source>
        <dbReference type="ARBA" id="ARBA00022737"/>
    </source>
</evidence>
<feature type="compositionally biased region" description="Acidic residues" evidence="2">
    <location>
        <begin position="257"/>
        <end position="267"/>
    </location>
</feature>
<proteinExistence type="predicted"/>